<dbReference type="Proteomes" id="UP001138672">
    <property type="component" value="Unassembled WGS sequence"/>
</dbReference>
<feature type="signal peptide" evidence="1">
    <location>
        <begin position="1"/>
        <end position="19"/>
    </location>
</feature>
<dbReference type="Gene3D" id="2.40.128.490">
    <property type="entry name" value="Uncharacterised protein PF14869, DUF4488"/>
    <property type="match status" value="2"/>
</dbReference>
<keyword evidence="5" id="KW-1185">Reference proteome</keyword>
<dbReference type="EMBL" id="JAUSUU010000011">
    <property type="protein sequence ID" value="MDQ0336860.1"/>
    <property type="molecule type" value="Genomic_DNA"/>
</dbReference>
<organism evidence="2 4">
    <name type="scientific">Formosa algae</name>
    <dbReference type="NCBI Taxonomy" id="225843"/>
    <lineage>
        <taxon>Bacteria</taxon>
        <taxon>Pseudomonadati</taxon>
        <taxon>Bacteroidota</taxon>
        <taxon>Flavobacteriia</taxon>
        <taxon>Flavobacteriales</taxon>
        <taxon>Flavobacteriaceae</taxon>
        <taxon>Formosa</taxon>
    </lineage>
</organism>
<evidence type="ECO:0008006" key="6">
    <source>
        <dbReference type="Google" id="ProtNLM"/>
    </source>
</evidence>
<gene>
    <name evidence="2" type="ORF">J2Z56_003149</name>
    <name evidence="3" type="ORF">J2Z57_003317</name>
</gene>
<evidence type="ECO:0000313" key="5">
    <source>
        <dbReference type="Proteomes" id="UP001231587"/>
    </source>
</evidence>
<name>A0A9X1CCK7_9FLAO</name>
<proteinExistence type="predicted"/>
<keyword evidence="1" id="KW-0732">Signal</keyword>
<accession>A0A9X1CCK7</accession>
<feature type="chain" id="PRO_5040750430" description="Membrane or secreted protein" evidence="1">
    <location>
        <begin position="20"/>
        <end position="237"/>
    </location>
</feature>
<dbReference type="Proteomes" id="UP001231587">
    <property type="component" value="Unassembled WGS sequence"/>
</dbReference>
<reference evidence="2" key="1">
    <citation type="submission" date="2021-03" db="EMBL/GenBank/DDBJ databases">
        <title>Genomic Encyclopedia of Type Strains, Phase IV (KMG-IV): sequencing the most valuable type-strain genomes for metagenomic binning, comparative biology and taxonomic classification.</title>
        <authorList>
            <person name="Goeker M."/>
        </authorList>
    </citation>
    <scope>NUCLEOTIDE SEQUENCE</scope>
    <source>
        <strain evidence="2">DSM 15523</strain>
        <strain evidence="3 5">DSM 16476</strain>
    </source>
</reference>
<evidence type="ECO:0000313" key="4">
    <source>
        <dbReference type="Proteomes" id="UP001138672"/>
    </source>
</evidence>
<sequence length="237" mass="26556">MKTYIVILVCAFLSLEINAQSLVGAWEAISTSENGQPIKTVIIFSESYQVFSTHNAKTGEFIHTTGGNWKTEDDLIIENVEFDSDAPDAVGKMVSFKFAITDNTLKLEGFNSVFTRLDDGIPGKLQGAWLMSGRVRDGKIQSRSTDVPRKTMKILSGTRFQWIAYNTETKEFKGTGGGTYTTINNEYTENITFFSKDNSRVGQSLKFNFELIDGNWHHTGLSSKGDPIHEIWSQRTK</sequence>
<protein>
    <recommendedName>
        <fullName evidence="6">Membrane or secreted protein</fullName>
    </recommendedName>
</protein>
<comment type="caution">
    <text evidence="2">The sequence shown here is derived from an EMBL/GenBank/DDBJ whole genome shotgun (WGS) entry which is preliminary data.</text>
</comment>
<evidence type="ECO:0000256" key="1">
    <source>
        <dbReference type="SAM" id="SignalP"/>
    </source>
</evidence>
<dbReference type="EMBL" id="JAGGJQ010000010">
    <property type="protein sequence ID" value="MBP1841217.1"/>
    <property type="molecule type" value="Genomic_DNA"/>
</dbReference>
<dbReference type="RefSeq" id="WP_057779192.1">
    <property type="nucleotide sequence ID" value="NZ_JAGGJQ010000010.1"/>
</dbReference>
<dbReference type="OrthoDB" id="706756at2"/>
<dbReference type="AlphaFoldDB" id="A0A9X1CCK7"/>
<evidence type="ECO:0000313" key="2">
    <source>
        <dbReference type="EMBL" id="MBP1841217.1"/>
    </source>
</evidence>
<evidence type="ECO:0000313" key="3">
    <source>
        <dbReference type="EMBL" id="MDQ0336860.1"/>
    </source>
</evidence>